<keyword evidence="2" id="KW-1185">Reference proteome</keyword>
<accession>A0A1A9VYV6</accession>
<reference evidence="1" key="1">
    <citation type="submission" date="2020-05" db="UniProtKB">
        <authorList>
            <consortium name="EnsemblMetazoa"/>
        </authorList>
    </citation>
    <scope>IDENTIFICATION</scope>
    <source>
        <strain evidence="1">TTRI</strain>
    </source>
</reference>
<proteinExistence type="predicted"/>
<organism evidence="1 2">
    <name type="scientific">Glossina austeni</name>
    <name type="common">Savannah tsetse fly</name>
    <dbReference type="NCBI Taxonomy" id="7395"/>
    <lineage>
        <taxon>Eukaryota</taxon>
        <taxon>Metazoa</taxon>
        <taxon>Ecdysozoa</taxon>
        <taxon>Arthropoda</taxon>
        <taxon>Hexapoda</taxon>
        <taxon>Insecta</taxon>
        <taxon>Pterygota</taxon>
        <taxon>Neoptera</taxon>
        <taxon>Endopterygota</taxon>
        <taxon>Diptera</taxon>
        <taxon>Brachycera</taxon>
        <taxon>Muscomorpha</taxon>
        <taxon>Hippoboscoidea</taxon>
        <taxon>Glossinidae</taxon>
        <taxon>Glossina</taxon>
    </lineage>
</organism>
<name>A0A1A9VYV6_GLOAU</name>
<dbReference type="VEuPathDB" id="VectorBase:GAUT052088"/>
<protein>
    <submittedName>
        <fullName evidence="1">Uncharacterized protein</fullName>
    </submittedName>
</protein>
<dbReference type="EnsemblMetazoa" id="GAUT052088-RA">
    <property type="protein sequence ID" value="GAUT052088-PA"/>
    <property type="gene ID" value="GAUT052088"/>
</dbReference>
<dbReference type="AlphaFoldDB" id="A0A1A9VYV6"/>
<evidence type="ECO:0000313" key="1">
    <source>
        <dbReference type="EnsemblMetazoa" id="GAUT052088-PA"/>
    </source>
</evidence>
<evidence type="ECO:0000313" key="2">
    <source>
        <dbReference type="Proteomes" id="UP000078200"/>
    </source>
</evidence>
<dbReference type="Proteomes" id="UP000078200">
    <property type="component" value="Unassembled WGS sequence"/>
</dbReference>
<sequence>MKREKQYSNERDIKNAFTCTLGSPIAPFTLLFDFINVKWPLLSGCSRLSKVISILKARRRLSYAKFGPSSPTLPVAGVNKKTCSSQILRSLQPATPMINHAECGKRKLKNNPCRSIRHRRSEYGSKKSTSVTKCLSGHPPEFIIFMDFNADHSLDI</sequence>